<evidence type="ECO:0000313" key="1">
    <source>
        <dbReference type="EMBL" id="OAQ85258.1"/>
    </source>
</evidence>
<accession>A0A179H678</accession>
<proteinExistence type="predicted"/>
<dbReference type="Proteomes" id="UP000078340">
    <property type="component" value="Unassembled WGS sequence"/>
</dbReference>
<comment type="caution">
    <text evidence="1">The sequence shown here is derived from an EMBL/GenBank/DDBJ whole genome shotgun (WGS) entry which is preliminary data.</text>
</comment>
<organism evidence="1 2">
    <name type="scientific">Purpureocillium lilacinum</name>
    <name type="common">Paecilomyces lilacinus</name>
    <dbReference type="NCBI Taxonomy" id="33203"/>
    <lineage>
        <taxon>Eukaryota</taxon>
        <taxon>Fungi</taxon>
        <taxon>Dikarya</taxon>
        <taxon>Ascomycota</taxon>
        <taxon>Pezizomycotina</taxon>
        <taxon>Sordariomycetes</taxon>
        <taxon>Hypocreomycetidae</taxon>
        <taxon>Hypocreales</taxon>
        <taxon>Ophiocordycipitaceae</taxon>
        <taxon>Purpureocillium</taxon>
    </lineage>
</organism>
<protein>
    <submittedName>
        <fullName evidence="1">Uncharacterized protein</fullName>
    </submittedName>
</protein>
<dbReference type="EMBL" id="LSBI01000007">
    <property type="protein sequence ID" value="OAQ85258.1"/>
    <property type="molecule type" value="Genomic_DNA"/>
</dbReference>
<gene>
    <name evidence="1" type="ORF">VFPFJ_07647</name>
</gene>
<evidence type="ECO:0000313" key="2">
    <source>
        <dbReference type="Proteomes" id="UP000078340"/>
    </source>
</evidence>
<name>A0A179H678_PURLI</name>
<sequence>MKRLELDERRASGRRRGPDQMDMDRVLSWQMFLLRSATRAKRSMLSSVADGVEWRPWRLRLFANLACIRFWKQSSCKYGVRARMLLTARRCTCCVLSMEQRAGGS</sequence>
<reference evidence="1 2" key="1">
    <citation type="submission" date="2016-02" db="EMBL/GenBank/DDBJ databases">
        <title>Biosynthesis of antibiotic leucinostatins and their inhibition on Phytophthora in bio-control Purpureocillium lilacinum.</title>
        <authorList>
            <person name="Wang G."/>
            <person name="Liu Z."/>
            <person name="Lin R."/>
            <person name="Li E."/>
            <person name="Mao Z."/>
            <person name="Ling J."/>
            <person name="Yin W."/>
            <person name="Xie B."/>
        </authorList>
    </citation>
    <scope>NUCLEOTIDE SEQUENCE [LARGE SCALE GENOMIC DNA]</scope>
    <source>
        <strain evidence="1">PLFJ-1</strain>
    </source>
</reference>
<dbReference type="AlphaFoldDB" id="A0A179H678"/>